<sequence length="34" mass="4102">MNIEKHTTILEPKFNVISFIKIFDFFLENLQTET</sequence>
<gene>
    <name evidence="1" type="ORF">HNP68_001045</name>
</gene>
<dbReference type="Proteomes" id="UP000555838">
    <property type="component" value="Unassembled WGS sequence"/>
</dbReference>
<evidence type="ECO:0000313" key="1">
    <source>
        <dbReference type="EMBL" id="MBB6043423.1"/>
    </source>
</evidence>
<proteinExistence type="predicted"/>
<evidence type="ECO:0000313" key="2">
    <source>
        <dbReference type="Proteomes" id="UP000555838"/>
    </source>
</evidence>
<reference evidence="1 2" key="1">
    <citation type="submission" date="2020-08" db="EMBL/GenBank/DDBJ databases">
        <title>Genomic Encyclopedia of Type Strains, Phase IV (KMG-IV): sequencing the most valuable type-strain genomes for metagenomic binning, comparative biology and taxonomic classification.</title>
        <authorList>
            <person name="Goeker M."/>
        </authorList>
    </citation>
    <scope>NUCLEOTIDE SEQUENCE [LARGE SCALE GENOMIC DNA]</scope>
    <source>
        <strain evidence="1 2">DSM 24625</strain>
    </source>
</reference>
<keyword evidence="2" id="KW-1185">Reference proteome</keyword>
<dbReference type="EMBL" id="JACHFG010000007">
    <property type="protein sequence ID" value="MBB6043423.1"/>
    <property type="molecule type" value="Genomic_DNA"/>
</dbReference>
<organism evidence="1 2">
    <name type="scientific">Borreliella yangtzensis</name>
    <dbReference type="NCBI Taxonomy" id="683292"/>
    <lineage>
        <taxon>Bacteria</taxon>
        <taxon>Pseudomonadati</taxon>
        <taxon>Spirochaetota</taxon>
        <taxon>Spirochaetia</taxon>
        <taxon>Spirochaetales</taxon>
        <taxon>Borreliaceae</taxon>
        <taxon>Borreliella</taxon>
    </lineage>
</organism>
<protein>
    <submittedName>
        <fullName evidence="1">Uncharacterized protein</fullName>
    </submittedName>
</protein>
<comment type="caution">
    <text evidence="1">The sequence shown here is derived from an EMBL/GenBank/DDBJ whole genome shotgun (WGS) entry which is preliminary data.</text>
</comment>
<accession>A0ABR6PAX5</accession>
<name>A0ABR6PAX5_9SPIR</name>